<feature type="region of interest" description="Disordered" evidence="1">
    <location>
        <begin position="40"/>
        <end position="127"/>
    </location>
</feature>
<reference evidence="2 3" key="1">
    <citation type="submission" date="2015-02" db="EMBL/GenBank/DDBJ databases">
        <title>Draft Genome Sequences of Two Closely-Related Aflatoxigenic Aspergillus Species Obtained from the Cote d'Ivoire.</title>
        <authorList>
            <person name="Moore G.G."/>
            <person name="Beltz S.B."/>
            <person name="Mack B.M."/>
        </authorList>
    </citation>
    <scope>NUCLEOTIDE SEQUENCE [LARGE SCALE GENOMIC DNA]</scope>
    <source>
        <strain evidence="2 3">SRRC1432</strain>
    </source>
</reference>
<keyword evidence="3" id="KW-1185">Reference proteome</keyword>
<dbReference type="VEuPathDB" id="FungiDB:P175DRAFT_0497961"/>
<feature type="compositionally biased region" description="Basic and acidic residues" evidence="1">
    <location>
        <begin position="99"/>
        <end position="127"/>
    </location>
</feature>
<feature type="compositionally biased region" description="Basic and acidic residues" evidence="1">
    <location>
        <begin position="55"/>
        <end position="83"/>
    </location>
</feature>
<comment type="caution">
    <text evidence="2">The sequence shown here is derived from an EMBL/GenBank/DDBJ whole genome shotgun (WGS) entry which is preliminary data.</text>
</comment>
<name>A0A0F8VJL8_9EURO</name>
<dbReference type="AlphaFoldDB" id="A0A0F8VJL8"/>
<feature type="compositionally biased region" description="Polar residues" evidence="1">
    <location>
        <begin position="45"/>
        <end position="54"/>
    </location>
</feature>
<dbReference type="Proteomes" id="UP000034947">
    <property type="component" value="Unassembled WGS sequence"/>
</dbReference>
<sequence length="127" mass="14709">MSLLIPTRRISLTRLLAFQPTSYPYNYNYNYNYPYRDKITPTAPFHSSTAQATLKESDHGRDDLDQVYEREKNKQVKKSKEEGTAEWSPDLASNSEASVKADRGEVEDNKDFIDVQNRMKNEAGKKR</sequence>
<proteinExistence type="predicted"/>
<dbReference type="OrthoDB" id="529205at2759"/>
<evidence type="ECO:0000256" key="1">
    <source>
        <dbReference type="SAM" id="MobiDB-lite"/>
    </source>
</evidence>
<gene>
    <name evidence="2" type="ORF">AOCH_004705</name>
</gene>
<organism evidence="2 3">
    <name type="scientific">Aspergillus ochraceoroseus</name>
    <dbReference type="NCBI Taxonomy" id="138278"/>
    <lineage>
        <taxon>Eukaryota</taxon>
        <taxon>Fungi</taxon>
        <taxon>Dikarya</taxon>
        <taxon>Ascomycota</taxon>
        <taxon>Pezizomycotina</taxon>
        <taxon>Eurotiomycetes</taxon>
        <taxon>Eurotiomycetidae</taxon>
        <taxon>Eurotiales</taxon>
        <taxon>Aspergillaceae</taxon>
        <taxon>Aspergillus</taxon>
        <taxon>Aspergillus subgen. Nidulantes</taxon>
    </lineage>
</organism>
<accession>A0A0F8VJL8</accession>
<evidence type="ECO:0000313" key="3">
    <source>
        <dbReference type="Proteomes" id="UP000034947"/>
    </source>
</evidence>
<protein>
    <submittedName>
        <fullName evidence="2">Uncharacterized protein</fullName>
    </submittedName>
</protein>
<dbReference type="EMBL" id="JYKN01000736">
    <property type="protein sequence ID" value="KKK23261.1"/>
    <property type="molecule type" value="Genomic_DNA"/>
</dbReference>
<evidence type="ECO:0000313" key="2">
    <source>
        <dbReference type="EMBL" id="KKK23261.1"/>
    </source>
</evidence>